<evidence type="ECO:0000256" key="2">
    <source>
        <dbReference type="ARBA" id="ARBA00022679"/>
    </source>
</evidence>
<name>A0A8S9GPC4_BRACR</name>
<dbReference type="PANTHER" id="PTHR31147:SF66">
    <property type="entry name" value="OS05G0315700 PROTEIN"/>
    <property type="match status" value="1"/>
</dbReference>
<evidence type="ECO:0000313" key="4">
    <source>
        <dbReference type="EMBL" id="KAF2547419.1"/>
    </source>
</evidence>
<dbReference type="GO" id="GO:0016740">
    <property type="term" value="F:transferase activity"/>
    <property type="evidence" value="ECO:0007669"/>
    <property type="project" value="UniProtKB-KW"/>
</dbReference>
<accession>A0A8S9GPC4</accession>
<comment type="similarity">
    <text evidence="1">Belongs to the plant acyltransferase family.</text>
</comment>
<gene>
    <name evidence="4" type="ORF">F2Q70_00024062</name>
</gene>
<dbReference type="Pfam" id="PF02458">
    <property type="entry name" value="Transferase"/>
    <property type="match status" value="1"/>
</dbReference>
<dbReference type="InterPro" id="IPR023213">
    <property type="entry name" value="CAT-like_dom_sf"/>
</dbReference>
<feature type="compositionally biased region" description="Gly residues" evidence="3">
    <location>
        <begin position="542"/>
        <end position="560"/>
    </location>
</feature>
<dbReference type="AlphaFoldDB" id="A0A8S9GPC4"/>
<evidence type="ECO:0000256" key="3">
    <source>
        <dbReference type="SAM" id="MobiDB-lite"/>
    </source>
</evidence>
<protein>
    <submittedName>
        <fullName evidence="4">Uncharacterized protein</fullName>
    </submittedName>
</protein>
<dbReference type="PANTHER" id="PTHR31147">
    <property type="entry name" value="ACYL TRANSFERASE 4"/>
    <property type="match status" value="1"/>
</dbReference>
<sequence length="560" mass="61850">MDYQLSLPLSTTTPRLSFKVHRRKPELVTPAKPTPRELKPLSDIDDQQGLRFQIPFIFFYRPNLTCTLDPVQVIRRALGQTLVYYYPFAGRLWEGPNRKLAVDCTGEGVLFIEADADVTFAELEEADALLPPFTCLEELLFDVEGSSELLNTPLLLVQVTRLKCGGFIFALRINHTMIDGAGLSLFLKSLCELACGLHAPSVPPVWERQLLIASAYARVTHAHREYDDNVEPEAVVVGDVLVTKSFFFGPDEIAAIGRLLPHGLHSTTFDALTSFLWRCRTVAMSPDPDTEMRMTCIVNSRSKLRNPPIPSGYYGNVFAIPVAIATAKDLMEKPLEFPLRLIQEAKSSVTEDYIRSMTALMATRGRPMFVAAGNYIVSDLRHFDLGKVDFGPWGKPVYGGPAKTAIGSFIAVSVYMPFKNKKGETGTVVPISLPALAMEKFVEELNGVFMAGSFARVGLLMSNRVWTDLRVRLSFGVFPDPEMITETEVLSNPPEREETEEAHELAESKAKYSRDREVLQDFFARETGGFRGGKRAMEKGLSGSGSGGSGGGLGGDYQQG</sequence>
<keyword evidence="2" id="KW-0808">Transferase</keyword>
<dbReference type="EMBL" id="QGKY02001925">
    <property type="protein sequence ID" value="KAF2547419.1"/>
    <property type="molecule type" value="Genomic_DNA"/>
</dbReference>
<feature type="compositionally biased region" description="Basic and acidic residues" evidence="3">
    <location>
        <begin position="502"/>
        <end position="513"/>
    </location>
</feature>
<comment type="caution">
    <text evidence="4">The sequence shown here is derived from an EMBL/GenBank/DDBJ whole genome shotgun (WGS) entry which is preliminary data.</text>
</comment>
<proteinExistence type="inferred from homology"/>
<reference evidence="4" key="1">
    <citation type="submission" date="2019-12" db="EMBL/GenBank/DDBJ databases">
        <title>Genome sequencing and annotation of Brassica cretica.</title>
        <authorList>
            <person name="Studholme D.J."/>
            <person name="Sarris P.F."/>
        </authorList>
    </citation>
    <scope>NUCLEOTIDE SEQUENCE</scope>
    <source>
        <strain evidence="4">PFS-102/07</strain>
        <tissue evidence="4">Leaf</tissue>
    </source>
</reference>
<dbReference type="SUPFAM" id="SSF52777">
    <property type="entry name" value="CoA-dependent acyltransferases"/>
    <property type="match status" value="1"/>
</dbReference>
<feature type="region of interest" description="Disordered" evidence="3">
    <location>
        <begin position="489"/>
        <end position="513"/>
    </location>
</feature>
<feature type="region of interest" description="Disordered" evidence="3">
    <location>
        <begin position="530"/>
        <end position="560"/>
    </location>
</feature>
<dbReference type="InterPro" id="IPR050898">
    <property type="entry name" value="Plant_acyltransferase"/>
</dbReference>
<evidence type="ECO:0000256" key="1">
    <source>
        <dbReference type="ARBA" id="ARBA00009861"/>
    </source>
</evidence>
<dbReference type="Gene3D" id="3.30.559.10">
    <property type="entry name" value="Chloramphenicol acetyltransferase-like domain"/>
    <property type="match status" value="2"/>
</dbReference>
<organism evidence="4">
    <name type="scientific">Brassica cretica</name>
    <name type="common">Mustard</name>
    <dbReference type="NCBI Taxonomy" id="69181"/>
    <lineage>
        <taxon>Eukaryota</taxon>
        <taxon>Viridiplantae</taxon>
        <taxon>Streptophyta</taxon>
        <taxon>Embryophyta</taxon>
        <taxon>Tracheophyta</taxon>
        <taxon>Spermatophyta</taxon>
        <taxon>Magnoliopsida</taxon>
        <taxon>eudicotyledons</taxon>
        <taxon>Gunneridae</taxon>
        <taxon>Pentapetalae</taxon>
        <taxon>rosids</taxon>
        <taxon>malvids</taxon>
        <taxon>Brassicales</taxon>
        <taxon>Brassicaceae</taxon>
        <taxon>Brassiceae</taxon>
        <taxon>Brassica</taxon>
    </lineage>
</organism>
<dbReference type="FunFam" id="3.30.559.10:FF:000107">
    <property type="entry name" value="Chat-3-HEXEN-1-OL ACETYLTRANSFERASE"/>
    <property type="match status" value="1"/>
</dbReference>